<dbReference type="EMBL" id="HBIZ01010601">
    <property type="protein sequence ID" value="CAE0753683.1"/>
    <property type="molecule type" value="Transcribed_RNA"/>
</dbReference>
<dbReference type="InterPro" id="IPR000742">
    <property type="entry name" value="EGF"/>
</dbReference>
<feature type="domain" description="EGF-like" evidence="2 3">
    <location>
        <begin position="306"/>
        <end position="317"/>
    </location>
</feature>
<dbReference type="CDD" id="cd00054">
    <property type="entry name" value="EGF_CA"/>
    <property type="match status" value="1"/>
</dbReference>
<feature type="domain" description="EGF-like" evidence="2">
    <location>
        <begin position="226"/>
        <end position="237"/>
    </location>
</feature>
<protein>
    <recommendedName>
        <fullName evidence="2 3">EGF-like domain-containing protein</fullName>
    </recommendedName>
</protein>
<sequence>MASGSLTRRAKTVAAVLAAATAILVIASKQPRNSLVSHDVLRSLPTSEESFITPLRNSSVQDRLMPQAVAENLRHRIARRPTLGQSFETAAQSVKQAHNHRAESLDHNHTALRKHRYRTSNGSGHRSHRPHRLAKLEFMAPPKTPADTPWLFAGAEGGTKRARSQLQMRKNSGYFGRDSPPVPLRAPNGSLASGPVLTGTAWHWGPGRCPEACSARGVCSPEHGRCDCAPYAWGADCSVSVVTQRICVMNDSRPWFCDKPACIASRDEAYTLDGHSAQCVGEPLDACPRRCDGRGACVCNRGSCRCECYEGFTGKSCSEATAETACLNDCFGRGVCERGFCHCHPPFWGTDCARGGEQTLGVTPHGAASAAPAGVASATAASARNGSARATAAAANAPVGEPRCTRRPCVYVYDLPARMNVLALKAEYDWRVQRKGKKFDYRMPQLFHSALLGSTHRTADAADADYFYVPVWDFQGAWGNPEVYYRAAVYIASAYPFWNASSGADHIWTVARDAAACATPWGSLLDELQNSTILSAWGGVTGLSGRPEERCFAPDRDIAVPGALTHAAVSKSPFLLAPRDLEAQMRSRTTQLFFIGALCWKLDVKVKTMQQLEKKCKESYGAPGFLSRYSFGLRYEIFKLHGSASGFRLYATDYPPSLPRHRVAVNEEILRARFCLCPSGTGWGMRVFHVLALGCVPVLVQHDGVHPPVAQAFEPHLDWDAFAVSVRRDDVRRLPQILEQVDLAAKQAALAKVWTRMVWRTALSEPLRSRLAAPDAFQATMEALELRLRSRSSRQLRETGVERLDRHLKPAV</sequence>
<dbReference type="PROSITE" id="PS01186">
    <property type="entry name" value="EGF_2"/>
    <property type="match status" value="1"/>
</dbReference>
<evidence type="ECO:0000313" key="4">
    <source>
        <dbReference type="EMBL" id="CAE0753683.1"/>
    </source>
</evidence>
<dbReference type="PANTHER" id="PTHR11062">
    <property type="entry name" value="EXOSTOSIN HEPARAN SULFATE GLYCOSYLTRANSFERASE -RELATED"/>
    <property type="match status" value="1"/>
</dbReference>
<dbReference type="InterPro" id="IPR040911">
    <property type="entry name" value="Exostosin_GT47"/>
</dbReference>
<name>A0A7S4B4E5_CHRCT</name>
<dbReference type="PRINTS" id="PR00011">
    <property type="entry name" value="EGFLAMININ"/>
</dbReference>
<dbReference type="AlphaFoldDB" id="A0A7S4B4E5"/>
<organism evidence="4">
    <name type="scientific">Chrysotila carterae</name>
    <name type="common">Marine alga</name>
    <name type="synonym">Syracosphaera carterae</name>
    <dbReference type="NCBI Taxonomy" id="13221"/>
    <lineage>
        <taxon>Eukaryota</taxon>
        <taxon>Haptista</taxon>
        <taxon>Haptophyta</taxon>
        <taxon>Prymnesiophyceae</taxon>
        <taxon>Isochrysidales</taxon>
        <taxon>Isochrysidaceae</taxon>
        <taxon>Chrysotila</taxon>
    </lineage>
</organism>
<dbReference type="PROSITE" id="PS00022">
    <property type="entry name" value="EGF_1"/>
    <property type="match status" value="2"/>
</dbReference>
<accession>A0A7S4B4E5</accession>
<proteinExistence type="inferred from homology"/>
<dbReference type="InterPro" id="IPR004263">
    <property type="entry name" value="Exostosin"/>
</dbReference>
<evidence type="ECO:0000259" key="3">
    <source>
        <dbReference type="PROSITE" id="PS01186"/>
    </source>
</evidence>
<reference evidence="4" key="1">
    <citation type="submission" date="2021-01" db="EMBL/GenBank/DDBJ databases">
        <authorList>
            <person name="Corre E."/>
            <person name="Pelletier E."/>
            <person name="Niang G."/>
            <person name="Scheremetjew M."/>
            <person name="Finn R."/>
            <person name="Kale V."/>
            <person name="Holt S."/>
            <person name="Cochrane G."/>
            <person name="Meng A."/>
            <person name="Brown T."/>
            <person name="Cohen L."/>
        </authorList>
    </citation>
    <scope>NUCLEOTIDE SEQUENCE</scope>
    <source>
        <strain evidence="4">CCMP645</strain>
    </source>
</reference>
<dbReference type="PANTHER" id="PTHR11062:SF376">
    <property type="entry name" value="EXOSTOSIN FAMILY PROTEIN"/>
    <property type="match status" value="1"/>
</dbReference>
<dbReference type="Gene3D" id="2.10.25.10">
    <property type="entry name" value="Laminin"/>
    <property type="match status" value="1"/>
</dbReference>
<evidence type="ECO:0000256" key="1">
    <source>
        <dbReference type="ARBA" id="ARBA00010271"/>
    </source>
</evidence>
<comment type="similarity">
    <text evidence="1">Belongs to the glycosyltransferase 47 family.</text>
</comment>
<gene>
    <name evidence="4" type="ORF">PCAR00345_LOCUS6270</name>
</gene>
<dbReference type="Pfam" id="PF03016">
    <property type="entry name" value="Exostosin_GT47"/>
    <property type="match status" value="1"/>
</dbReference>
<dbReference type="GO" id="GO:0016757">
    <property type="term" value="F:glycosyltransferase activity"/>
    <property type="evidence" value="ECO:0007669"/>
    <property type="project" value="InterPro"/>
</dbReference>
<evidence type="ECO:0000259" key="2">
    <source>
        <dbReference type="PROSITE" id="PS00022"/>
    </source>
</evidence>